<dbReference type="EC" id="2.3.1.266" evidence="6"/>
<comment type="similarity">
    <text evidence="1">Belongs to the acetyltransferase family. RimI subfamily.</text>
</comment>
<evidence type="ECO:0000256" key="4">
    <source>
        <dbReference type="ARBA" id="ARBA00023315"/>
    </source>
</evidence>
<evidence type="ECO:0000256" key="3">
    <source>
        <dbReference type="ARBA" id="ARBA00022679"/>
    </source>
</evidence>
<feature type="domain" description="N-acetyltransferase" evidence="5">
    <location>
        <begin position="14"/>
        <end position="164"/>
    </location>
</feature>
<dbReference type="AlphaFoldDB" id="A0AA41YZI3"/>
<dbReference type="PANTHER" id="PTHR43420:SF44">
    <property type="entry name" value="ACETYLTRANSFERASE YPEA"/>
    <property type="match status" value="1"/>
</dbReference>
<dbReference type="InterPro" id="IPR016181">
    <property type="entry name" value="Acyl_CoA_acyltransferase"/>
</dbReference>
<keyword evidence="2" id="KW-0963">Cytoplasm</keyword>
<name>A0AA41YZI3_9HYPH</name>
<sequence>MISPFPLLGKAPPPVIQPLKNGLADECAALHATAFRYSWGEHEFERLISASNAFGDAALDPRKKALLGFILSRVAADEAEVLTVVVASAHRRRGIGRQLVASHIARLRNVHVKTLFLEVGETNTAARKLYGDLGFVEVGRRKNYYRTEQPAEQIAALVLRRDIDPTQRRGWDA</sequence>
<evidence type="ECO:0000313" key="7">
    <source>
        <dbReference type="Proteomes" id="UP001165667"/>
    </source>
</evidence>
<dbReference type="Proteomes" id="UP001165667">
    <property type="component" value="Unassembled WGS sequence"/>
</dbReference>
<evidence type="ECO:0000259" key="5">
    <source>
        <dbReference type="PROSITE" id="PS51186"/>
    </source>
</evidence>
<dbReference type="PROSITE" id="PS51186">
    <property type="entry name" value="GNAT"/>
    <property type="match status" value="1"/>
</dbReference>
<organism evidence="6 7">
    <name type="scientific">Lichenifustis flavocetrariae</name>
    <dbReference type="NCBI Taxonomy" id="2949735"/>
    <lineage>
        <taxon>Bacteria</taxon>
        <taxon>Pseudomonadati</taxon>
        <taxon>Pseudomonadota</taxon>
        <taxon>Alphaproteobacteria</taxon>
        <taxon>Hyphomicrobiales</taxon>
        <taxon>Lichenihabitantaceae</taxon>
        <taxon>Lichenifustis</taxon>
    </lineage>
</organism>
<evidence type="ECO:0000256" key="2">
    <source>
        <dbReference type="ARBA" id="ARBA00022490"/>
    </source>
</evidence>
<dbReference type="InterPro" id="IPR000182">
    <property type="entry name" value="GNAT_dom"/>
</dbReference>
<dbReference type="RefSeq" id="WP_282586510.1">
    <property type="nucleotide sequence ID" value="NZ_JAMOIM010000013.1"/>
</dbReference>
<keyword evidence="6" id="KW-0689">Ribosomal protein</keyword>
<dbReference type="SUPFAM" id="SSF55729">
    <property type="entry name" value="Acyl-CoA N-acyltransferases (Nat)"/>
    <property type="match status" value="1"/>
</dbReference>
<dbReference type="Gene3D" id="3.40.630.30">
    <property type="match status" value="1"/>
</dbReference>
<proteinExistence type="inferred from homology"/>
<keyword evidence="7" id="KW-1185">Reference proteome</keyword>
<dbReference type="InterPro" id="IPR050680">
    <property type="entry name" value="YpeA/RimI_acetyltransf"/>
</dbReference>
<protein>
    <submittedName>
        <fullName evidence="6">Ribosomal protein S18-alanine N-acetyltransferase</fullName>
        <ecNumber evidence="6">2.3.1.266</ecNumber>
    </submittedName>
</protein>
<dbReference type="CDD" id="cd04301">
    <property type="entry name" value="NAT_SF"/>
    <property type="match status" value="1"/>
</dbReference>
<keyword evidence="6" id="KW-0687">Ribonucleoprotein</keyword>
<dbReference type="GO" id="GO:0005840">
    <property type="term" value="C:ribosome"/>
    <property type="evidence" value="ECO:0007669"/>
    <property type="project" value="UniProtKB-KW"/>
</dbReference>
<keyword evidence="4 6" id="KW-0012">Acyltransferase</keyword>
<dbReference type="PANTHER" id="PTHR43420">
    <property type="entry name" value="ACETYLTRANSFERASE"/>
    <property type="match status" value="1"/>
</dbReference>
<dbReference type="EMBL" id="JAMOIM010000013">
    <property type="protein sequence ID" value="MCW6510140.1"/>
    <property type="molecule type" value="Genomic_DNA"/>
</dbReference>
<evidence type="ECO:0000256" key="1">
    <source>
        <dbReference type="ARBA" id="ARBA00005395"/>
    </source>
</evidence>
<keyword evidence="3 6" id="KW-0808">Transferase</keyword>
<reference evidence="6" key="1">
    <citation type="submission" date="2022-05" db="EMBL/GenBank/DDBJ databases">
        <authorList>
            <person name="Pankratov T."/>
        </authorList>
    </citation>
    <scope>NUCLEOTIDE SEQUENCE</scope>
    <source>
        <strain evidence="6">BP6-180914</strain>
    </source>
</reference>
<comment type="caution">
    <text evidence="6">The sequence shown here is derived from an EMBL/GenBank/DDBJ whole genome shotgun (WGS) entry which is preliminary data.</text>
</comment>
<gene>
    <name evidence="6" type="primary">rimI</name>
    <name evidence="6" type="ORF">M8523_19150</name>
</gene>
<dbReference type="InterPro" id="IPR006464">
    <property type="entry name" value="AcTrfase_RimI/Ard1"/>
</dbReference>
<evidence type="ECO:0000313" key="6">
    <source>
        <dbReference type="EMBL" id="MCW6510140.1"/>
    </source>
</evidence>
<dbReference type="Pfam" id="PF00583">
    <property type="entry name" value="Acetyltransf_1"/>
    <property type="match status" value="1"/>
</dbReference>
<accession>A0AA41YZI3</accession>
<dbReference type="NCBIfam" id="TIGR01575">
    <property type="entry name" value="rimI"/>
    <property type="match status" value="1"/>
</dbReference>
<dbReference type="GO" id="GO:0008999">
    <property type="term" value="F:protein-N-terminal-alanine acetyltransferase activity"/>
    <property type="evidence" value="ECO:0007669"/>
    <property type="project" value="UniProtKB-EC"/>
</dbReference>